<protein>
    <submittedName>
        <fullName evidence="1">Uncharacterized protein</fullName>
    </submittedName>
</protein>
<comment type="caution">
    <text evidence="1">The sequence shown here is derived from an EMBL/GenBank/DDBJ whole genome shotgun (WGS) entry which is preliminary data.</text>
</comment>
<dbReference type="AlphaFoldDB" id="A0A9D5PA79"/>
<organism evidence="1 2">
    <name type="scientific">Xylanibacter ruminicola</name>
    <name type="common">Prevotella ruminicola</name>
    <dbReference type="NCBI Taxonomy" id="839"/>
    <lineage>
        <taxon>Bacteria</taxon>
        <taxon>Pseudomonadati</taxon>
        <taxon>Bacteroidota</taxon>
        <taxon>Bacteroidia</taxon>
        <taxon>Bacteroidales</taxon>
        <taxon>Prevotellaceae</taxon>
        <taxon>Xylanibacter</taxon>
    </lineage>
</organism>
<sequence>MKTEGWQVFGKAQKLEDALTSYYQQLANSQEAQTLIGRGVAKDEKVAMKKAQHNLKSQYASMLKSNMSSDVNIKIANETSDKEVKSNVDFDSTYEQKVNQRIGKLEPDLILCRQNANGETEVNIYLIVKQ</sequence>
<gene>
    <name evidence="1" type="ORF">E7101_12130</name>
</gene>
<accession>A0A9D5PA79</accession>
<dbReference type="EMBL" id="SUYC01000015">
    <property type="protein sequence ID" value="MBE6271676.1"/>
    <property type="molecule type" value="Genomic_DNA"/>
</dbReference>
<proteinExistence type="predicted"/>
<dbReference type="Proteomes" id="UP000806522">
    <property type="component" value="Unassembled WGS sequence"/>
</dbReference>
<evidence type="ECO:0000313" key="1">
    <source>
        <dbReference type="EMBL" id="MBE6271676.1"/>
    </source>
</evidence>
<name>A0A9D5PA79_XYLRU</name>
<reference evidence="1" key="1">
    <citation type="submission" date="2019-04" db="EMBL/GenBank/DDBJ databases">
        <title>Evolution of Biomass-Degrading Anaerobic Consortia Revealed by Metagenomics.</title>
        <authorList>
            <person name="Peng X."/>
        </authorList>
    </citation>
    <scope>NUCLEOTIDE SEQUENCE</scope>
    <source>
        <strain evidence="1">SIG140</strain>
    </source>
</reference>
<evidence type="ECO:0000313" key="2">
    <source>
        <dbReference type="Proteomes" id="UP000806522"/>
    </source>
</evidence>